<feature type="compositionally biased region" description="Low complexity" evidence="1">
    <location>
        <begin position="313"/>
        <end position="325"/>
    </location>
</feature>
<dbReference type="RefSeq" id="WP_206941395.1">
    <property type="nucleotide sequence ID" value="NZ_JAFLNF010000005.1"/>
</dbReference>
<feature type="domain" description="LysM" evidence="2">
    <location>
        <begin position="487"/>
        <end position="536"/>
    </location>
</feature>
<accession>A0A939ENQ7</accession>
<dbReference type="InterPro" id="IPR052196">
    <property type="entry name" value="Bact_Kbp"/>
</dbReference>
<protein>
    <submittedName>
        <fullName evidence="3">LysM peptidoglycan-binding domain-containing protein</fullName>
    </submittedName>
</protein>
<gene>
    <name evidence="3" type="ORF">J0X15_12885</name>
</gene>
<dbReference type="InterPro" id="IPR036779">
    <property type="entry name" value="LysM_dom_sf"/>
</dbReference>
<organism evidence="3 4">
    <name type="scientific">Roseibium limicola</name>
    <dbReference type="NCBI Taxonomy" id="2816037"/>
    <lineage>
        <taxon>Bacteria</taxon>
        <taxon>Pseudomonadati</taxon>
        <taxon>Pseudomonadota</taxon>
        <taxon>Alphaproteobacteria</taxon>
        <taxon>Hyphomicrobiales</taxon>
        <taxon>Stappiaceae</taxon>
        <taxon>Roseibium</taxon>
    </lineage>
</organism>
<dbReference type="SUPFAM" id="SSF54106">
    <property type="entry name" value="LysM domain"/>
    <property type="match status" value="1"/>
</dbReference>
<dbReference type="Pfam" id="PF01476">
    <property type="entry name" value="LysM"/>
    <property type="match status" value="1"/>
</dbReference>
<dbReference type="Gene3D" id="3.10.350.10">
    <property type="entry name" value="LysM domain"/>
    <property type="match status" value="1"/>
</dbReference>
<keyword evidence="4" id="KW-1185">Reference proteome</keyword>
<reference evidence="3" key="1">
    <citation type="submission" date="2021-03" db="EMBL/GenBank/DDBJ databases">
        <title>Roseibium sp. CAU 1637 isolated from Incheon.</title>
        <authorList>
            <person name="Kim W."/>
        </authorList>
    </citation>
    <scope>NUCLEOTIDE SEQUENCE</scope>
    <source>
        <strain evidence="3">CAU 1637</strain>
    </source>
</reference>
<dbReference type="AlphaFoldDB" id="A0A939ENQ7"/>
<feature type="compositionally biased region" description="Polar residues" evidence="1">
    <location>
        <begin position="338"/>
        <end position="351"/>
    </location>
</feature>
<dbReference type="Proteomes" id="UP000664779">
    <property type="component" value="Unassembled WGS sequence"/>
</dbReference>
<evidence type="ECO:0000256" key="1">
    <source>
        <dbReference type="SAM" id="MobiDB-lite"/>
    </source>
</evidence>
<dbReference type="InterPro" id="IPR018392">
    <property type="entry name" value="LysM"/>
</dbReference>
<feature type="region of interest" description="Disordered" evidence="1">
    <location>
        <begin position="32"/>
        <end position="58"/>
    </location>
</feature>
<dbReference type="CDD" id="cd00118">
    <property type="entry name" value="LysM"/>
    <property type="match status" value="1"/>
</dbReference>
<dbReference type="InterPro" id="IPR013783">
    <property type="entry name" value="Ig-like_fold"/>
</dbReference>
<evidence type="ECO:0000259" key="2">
    <source>
        <dbReference type="PROSITE" id="PS51782"/>
    </source>
</evidence>
<sequence>MTKLALIRTIIVAILVGAGALVTGYIYSNSPDEGEPAVAEAPASPAETSNGSSDVASVAADAVDAEVEDAAVADDGPSFDVVGVEPTGDTVVAGRSDPGAIVALVANGKVVGRGQANTKGEWTIILDDPLTAGQYDVGLETQDKDGNKTGESKQRLAVSISEDGKEQPLVVLNAPDAPSTILQVPEAQPAAETVVAAANQTAVPNEDPSDKAADAEALAEGVTADAADAAETVADAIADAVDQPAETDLSKMAALSPPAEDADNAAGQAPNAAQSGDVGEPETEAETPTQASPPSSVEQETAVDATASEGDDSSATADVATADGSGTNGEATADVAVDTNTETGSDATQLTAVAPQAEPDTDMAPVEAGDMVVTVEAVEAENGKVYVAGTGEAGHVVRVYVADKSLGEATMKGGDRWLVQGAVNLEAGAVEVRADMLDAKTGVVVARAAVTFEKAAEKAIVLTRVVTEGAADSQGGQVNANVERALPNVIIRKGDNLWNIARRLYGTGYRYTTIYQANQTQIRNPDLIYPGQVFLTPEGDLSWPTN</sequence>
<evidence type="ECO:0000313" key="4">
    <source>
        <dbReference type="Proteomes" id="UP000664779"/>
    </source>
</evidence>
<feature type="compositionally biased region" description="Low complexity" evidence="1">
    <location>
        <begin position="36"/>
        <end position="58"/>
    </location>
</feature>
<comment type="caution">
    <text evidence="3">The sequence shown here is derived from an EMBL/GenBank/DDBJ whole genome shotgun (WGS) entry which is preliminary data.</text>
</comment>
<dbReference type="EMBL" id="JAFLNF010000005">
    <property type="protein sequence ID" value="MBO0346120.1"/>
    <property type="molecule type" value="Genomic_DNA"/>
</dbReference>
<dbReference type="SMART" id="SM00257">
    <property type="entry name" value="LysM"/>
    <property type="match status" value="1"/>
</dbReference>
<proteinExistence type="predicted"/>
<feature type="region of interest" description="Disordered" evidence="1">
    <location>
        <begin position="256"/>
        <end position="363"/>
    </location>
</feature>
<dbReference type="Gene3D" id="2.60.40.10">
    <property type="entry name" value="Immunoglobulins"/>
    <property type="match status" value="1"/>
</dbReference>
<name>A0A939ENQ7_9HYPH</name>
<feature type="compositionally biased region" description="Low complexity" evidence="1">
    <location>
        <begin position="264"/>
        <end position="274"/>
    </location>
</feature>
<dbReference type="PANTHER" id="PTHR34700:SF4">
    <property type="entry name" value="PHAGE-LIKE ELEMENT PBSX PROTEIN XKDP"/>
    <property type="match status" value="1"/>
</dbReference>
<dbReference type="PANTHER" id="PTHR34700">
    <property type="entry name" value="POTASSIUM BINDING PROTEIN KBP"/>
    <property type="match status" value="1"/>
</dbReference>
<dbReference type="PROSITE" id="PS51782">
    <property type="entry name" value="LYSM"/>
    <property type="match status" value="1"/>
</dbReference>
<evidence type="ECO:0000313" key="3">
    <source>
        <dbReference type="EMBL" id="MBO0346120.1"/>
    </source>
</evidence>